<dbReference type="AlphaFoldDB" id="A0A455VGZ7"/>
<evidence type="ECO:0000313" key="2">
    <source>
        <dbReference type="Proteomes" id="UP000324392"/>
    </source>
</evidence>
<dbReference type="Proteomes" id="UP000324392">
    <property type="component" value="Chromosome"/>
</dbReference>
<accession>A0A455VGZ7</accession>
<proteinExistence type="predicted"/>
<name>A0A455VGZ7_9GAMM</name>
<organism evidence="1 2">
    <name type="scientific">Serratia symbiotica</name>
    <dbReference type="NCBI Taxonomy" id="138074"/>
    <lineage>
        <taxon>Bacteria</taxon>
        <taxon>Pseudomonadati</taxon>
        <taxon>Pseudomonadota</taxon>
        <taxon>Gammaproteobacteria</taxon>
        <taxon>Enterobacterales</taxon>
        <taxon>Yersiniaceae</taxon>
        <taxon>Serratia</taxon>
    </lineage>
</organism>
<dbReference type="EMBL" id="AP019531">
    <property type="protein sequence ID" value="BBI92353.1"/>
    <property type="molecule type" value="Genomic_DNA"/>
</dbReference>
<protein>
    <submittedName>
        <fullName evidence="1">Uncharacterized protein</fullName>
    </submittedName>
</protein>
<gene>
    <name evidence="1" type="ORF">SSYIS1_20360</name>
</gene>
<reference evidence="1 2" key="1">
    <citation type="submission" date="2019-03" db="EMBL/GenBank/DDBJ databases">
        <title>The genome sequence of Candidatus Serratia symbiotica strain IS.</title>
        <authorList>
            <person name="Nikoh N."/>
            <person name="Koga R."/>
            <person name="Oshima K."/>
            <person name="Hattori M."/>
            <person name="Fukatsu T."/>
        </authorList>
    </citation>
    <scope>NUCLEOTIDE SEQUENCE [LARGE SCALE GENOMIC DNA]</scope>
    <source>
        <strain evidence="1 2">IS</strain>
    </source>
</reference>
<evidence type="ECO:0000313" key="1">
    <source>
        <dbReference type="EMBL" id="BBI92353.1"/>
    </source>
</evidence>
<sequence>MKLTYCNTFKPLVVENATHFAISLSGFIPVIFKLPVR</sequence>